<gene>
    <name evidence="1" type="ORF">RVIR1_13780</name>
</gene>
<dbReference type="AlphaFoldDB" id="A0A2Z5UXI9"/>
<sequence length="124" mass="13867">MDIYRWGRIMPYVNLGLGASWNESKQQAPFIDPDNPLISVSTASSLQMTSFSYQVGAGLDFLVIKNFWLSLGYNYNNFGRVVVDKLLLLPGIGSDDFLNSLAQPFSFRNLTSQSVQLTGRFIFG</sequence>
<protein>
    <recommendedName>
        <fullName evidence="3">Outer membrane protein beta-barrel domain-containing protein</fullName>
    </recommendedName>
</protein>
<evidence type="ECO:0008006" key="3">
    <source>
        <dbReference type="Google" id="ProtNLM"/>
    </source>
</evidence>
<dbReference type="EMBL" id="AP018005">
    <property type="protein sequence ID" value="BBB15823.1"/>
    <property type="molecule type" value="Genomic_DNA"/>
</dbReference>
<dbReference type="SUPFAM" id="SSF56925">
    <property type="entry name" value="OMPA-like"/>
    <property type="match status" value="1"/>
</dbReference>
<dbReference type="Proteomes" id="UP000282483">
    <property type="component" value="Chromosome"/>
</dbReference>
<keyword evidence="2" id="KW-1185">Reference proteome</keyword>
<evidence type="ECO:0000313" key="1">
    <source>
        <dbReference type="EMBL" id="BBB15823.1"/>
    </source>
</evidence>
<dbReference type="KEGG" id="rvi:RVIR1_13780"/>
<accession>A0A2Z5UXI9</accession>
<dbReference type="InterPro" id="IPR011250">
    <property type="entry name" value="OMP/PagP_B-barrel"/>
</dbReference>
<reference evidence="1 2" key="1">
    <citation type="submission" date="2017-03" db="EMBL/GenBank/DDBJ databases">
        <title>The genome sequence of Candidatus Rickettsiella viridis.</title>
        <authorList>
            <person name="Nikoh N."/>
            <person name="Tsuchida T."/>
            <person name="Yamaguchi K."/>
            <person name="Maeda T."/>
            <person name="Shigenobu S."/>
            <person name="Fukatsu T."/>
        </authorList>
    </citation>
    <scope>NUCLEOTIDE SEQUENCE [LARGE SCALE GENOMIC DNA]</scope>
    <source>
        <strain evidence="1 2">Ap-RA04</strain>
    </source>
</reference>
<organism evidence="1 2">
    <name type="scientific">Candidatus Rickettsiella viridis</name>
    <dbReference type="NCBI Taxonomy" id="676208"/>
    <lineage>
        <taxon>Bacteria</taxon>
        <taxon>Pseudomonadati</taxon>
        <taxon>Pseudomonadota</taxon>
        <taxon>Gammaproteobacteria</taxon>
        <taxon>Legionellales</taxon>
        <taxon>Coxiellaceae</taxon>
        <taxon>Rickettsiella</taxon>
    </lineage>
</organism>
<dbReference type="Gene3D" id="2.40.160.20">
    <property type="match status" value="1"/>
</dbReference>
<name>A0A2Z5UXI9_9COXI</name>
<proteinExistence type="predicted"/>
<evidence type="ECO:0000313" key="2">
    <source>
        <dbReference type="Proteomes" id="UP000282483"/>
    </source>
</evidence>